<protein>
    <submittedName>
        <fullName evidence="2">Uncharacterized protein</fullName>
    </submittedName>
</protein>
<dbReference type="Proteomes" id="UP000265520">
    <property type="component" value="Unassembled WGS sequence"/>
</dbReference>
<name>A0A392SZ51_9FABA</name>
<evidence type="ECO:0000313" key="3">
    <source>
        <dbReference type="Proteomes" id="UP000265520"/>
    </source>
</evidence>
<dbReference type="EMBL" id="LXQA010468381">
    <property type="protein sequence ID" value="MCI53752.1"/>
    <property type="molecule type" value="Genomic_DNA"/>
</dbReference>
<comment type="caution">
    <text evidence="2">The sequence shown here is derived from an EMBL/GenBank/DDBJ whole genome shotgun (WGS) entry which is preliminary data.</text>
</comment>
<accession>A0A392SZ51</accession>
<feature type="non-terminal residue" evidence="2">
    <location>
        <position position="1"/>
    </location>
</feature>
<evidence type="ECO:0000256" key="1">
    <source>
        <dbReference type="SAM" id="MobiDB-lite"/>
    </source>
</evidence>
<reference evidence="2 3" key="1">
    <citation type="journal article" date="2018" name="Front. Plant Sci.">
        <title>Red Clover (Trifolium pratense) and Zigzag Clover (T. medium) - A Picture of Genomic Similarities and Differences.</title>
        <authorList>
            <person name="Dluhosova J."/>
            <person name="Istvanek J."/>
            <person name="Nedelnik J."/>
            <person name="Repkova J."/>
        </authorList>
    </citation>
    <scope>NUCLEOTIDE SEQUENCE [LARGE SCALE GENOMIC DNA]</scope>
    <source>
        <strain evidence="3">cv. 10/8</strain>
        <tissue evidence="2">Leaf</tissue>
    </source>
</reference>
<keyword evidence="3" id="KW-1185">Reference proteome</keyword>
<evidence type="ECO:0000313" key="2">
    <source>
        <dbReference type="EMBL" id="MCI53752.1"/>
    </source>
</evidence>
<feature type="region of interest" description="Disordered" evidence="1">
    <location>
        <begin position="1"/>
        <end position="55"/>
    </location>
</feature>
<sequence length="55" mass="5778">LNTMVAIADLRDLSPPPGTSTVPNNQPPLRLAVPGSKHPVPQSTHVHQQPPAPLS</sequence>
<dbReference type="AlphaFoldDB" id="A0A392SZ51"/>
<organism evidence="2 3">
    <name type="scientific">Trifolium medium</name>
    <dbReference type="NCBI Taxonomy" id="97028"/>
    <lineage>
        <taxon>Eukaryota</taxon>
        <taxon>Viridiplantae</taxon>
        <taxon>Streptophyta</taxon>
        <taxon>Embryophyta</taxon>
        <taxon>Tracheophyta</taxon>
        <taxon>Spermatophyta</taxon>
        <taxon>Magnoliopsida</taxon>
        <taxon>eudicotyledons</taxon>
        <taxon>Gunneridae</taxon>
        <taxon>Pentapetalae</taxon>
        <taxon>rosids</taxon>
        <taxon>fabids</taxon>
        <taxon>Fabales</taxon>
        <taxon>Fabaceae</taxon>
        <taxon>Papilionoideae</taxon>
        <taxon>50 kb inversion clade</taxon>
        <taxon>NPAAA clade</taxon>
        <taxon>Hologalegina</taxon>
        <taxon>IRL clade</taxon>
        <taxon>Trifolieae</taxon>
        <taxon>Trifolium</taxon>
    </lineage>
</organism>
<proteinExistence type="predicted"/>